<dbReference type="EMBL" id="BMAT01006618">
    <property type="protein sequence ID" value="GFS16618.1"/>
    <property type="molecule type" value="Genomic_DNA"/>
</dbReference>
<keyword evidence="2" id="KW-1185">Reference proteome</keyword>
<organism evidence="1 2">
    <name type="scientific">Elysia marginata</name>
    <dbReference type="NCBI Taxonomy" id="1093978"/>
    <lineage>
        <taxon>Eukaryota</taxon>
        <taxon>Metazoa</taxon>
        <taxon>Spiralia</taxon>
        <taxon>Lophotrochozoa</taxon>
        <taxon>Mollusca</taxon>
        <taxon>Gastropoda</taxon>
        <taxon>Heterobranchia</taxon>
        <taxon>Euthyneura</taxon>
        <taxon>Panpulmonata</taxon>
        <taxon>Sacoglossa</taxon>
        <taxon>Placobranchoidea</taxon>
        <taxon>Plakobranchidae</taxon>
        <taxon>Elysia</taxon>
    </lineage>
</organism>
<reference evidence="1 2" key="1">
    <citation type="journal article" date="2021" name="Elife">
        <title>Chloroplast acquisition without the gene transfer in kleptoplastic sea slugs, Plakobranchus ocellatus.</title>
        <authorList>
            <person name="Maeda T."/>
            <person name="Takahashi S."/>
            <person name="Yoshida T."/>
            <person name="Shimamura S."/>
            <person name="Takaki Y."/>
            <person name="Nagai Y."/>
            <person name="Toyoda A."/>
            <person name="Suzuki Y."/>
            <person name="Arimoto A."/>
            <person name="Ishii H."/>
            <person name="Satoh N."/>
            <person name="Nishiyama T."/>
            <person name="Hasebe M."/>
            <person name="Maruyama T."/>
            <person name="Minagawa J."/>
            <person name="Obokata J."/>
            <person name="Shigenobu S."/>
        </authorList>
    </citation>
    <scope>NUCLEOTIDE SEQUENCE [LARGE SCALE GENOMIC DNA]</scope>
</reference>
<dbReference type="Proteomes" id="UP000762676">
    <property type="component" value="Unassembled WGS sequence"/>
</dbReference>
<protein>
    <submittedName>
        <fullName evidence="1">Uncharacterized protein</fullName>
    </submittedName>
</protein>
<evidence type="ECO:0000313" key="1">
    <source>
        <dbReference type="EMBL" id="GFS16618.1"/>
    </source>
</evidence>
<evidence type="ECO:0000313" key="2">
    <source>
        <dbReference type="Proteomes" id="UP000762676"/>
    </source>
</evidence>
<proteinExistence type="predicted"/>
<sequence>MKPKVYQCLLYRDENEKKRNETAAHRTIALPKLFHGLPCSLVANTFPVRPTKSTEYNTIMKRIDAPYLHSNLSSIPPPASSVIQFIQTPSSKN</sequence>
<accession>A0AAV4J3T9</accession>
<gene>
    <name evidence="1" type="ORF">ElyMa_003218900</name>
</gene>
<comment type="caution">
    <text evidence="1">The sequence shown here is derived from an EMBL/GenBank/DDBJ whole genome shotgun (WGS) entry which is preliminary data.</text>
</comment>
<name>A0AAV4J3T9_9GAST</name>
<dbReference type="AlphaFoldDB" id="A0AAV4J3T9"/>